<evidence type="ECO:0000313" key="2">
    <source>
        <dbReference type="EMBL" id="KAK3785317.1"/>
    </source>
</evidence>
<sequence>MGLEPAPLRDAHHRAESRPGTLTSGPVFSNKHRSAPPGPVFVTPQFCMFGTFVSPAESVPGSSYIKPSPGRKQPPGSSYMVGNNRRLAAT</sequence>
<evidence type="ECO:0000256" key="1">
    <source>
        <dbReference type="SAM" id="MobiDB-lite"/>
    </source>
</evidence>
<dbReference type="AlphaFoldDB" id="A0AAE1ACX5"/>
<dbReference type="EMBL" id="JAWDGP010002132">
    <property type="protein sequence ID" value="KAK3785317.1"/>
    <property type="molecule type" value="Genomic_DNA"/>
</dbReference>
<reference evidence="2" key="1">
    <citation type="journal article" date="2023" name="G3 (Bethesda)">
        <title>A reference genome for the long-term kleptoplast-retaining sea slug Elysia crispata morphotype clarki.</title>
        <authorList>
            <person name="Eastman K.E."/>
            <person name="Pendleton A.L."/>
            <person name="Shaikh M.A."/>
            <person name="Suttiyut T."/>
            <person name="Ogas R."/>
            <person name="Tomko P."/>
            <person name="Gavelis G."/>
            <person name="Widhalm J.R."/>
            <person name="Wisecaver J.H."/>
        </authorList>
    </citation>
    <scope>NUCLEOTIDE SEQUENCE</scope>
    <source>
        <strain evidence="2">ECLA1</strain>
    </source>
</reference>
<name>A0AAE1ACX5_9GAST</name>
<keyword evidence="3" id="KW-1185">Reference proteome</keyword>
<feature type="compositionally biased region" description="Basic and acidic residues" evidence="1">
    <location>
        <begin position="7"/>
        <end position="17"/>
    </location>
</feature>
<accession>A0AAE1ACX5</accession>
<feature type="region of interest" description="Disordered" evidence="1">
    <location>
        <begin position="58"/>
        <end position="90"/>
    </location>
</feature>
<gene>
    <name evidence="2" type="ORF">RRG08_045545</name>
</gene>
<evidence type="ECO:0000313" key="3">
    <source>
        <dbReference type="Proteomes" id="UP001283361"/>
    </source>
</evidence>
<dbReference type="Proteomes" id="UP001283361">
    <property type="component" value="Unassembled WGS sequence"/>
</dbReference>
<protein>
    <submittedName>
        <fullName evidence="2">Uncharacterized protein</fullName>
    </submittedName>
</protein>
<feature type="region of interest" description="Disordered" evidence="1">
    <location>
        <begin position="1"/>
        <end position="31"/>
    </location>
</feature>
<comment type="caution">
    <text evidence="2">The sequence shown here is derived from an EMBL/GenBank/DDBJ whole genome shotgun (WGS) entry which is preliminary data.</text>
</comment>
<organism evidence="2 3">
    <name type="scientific">Elysia crispata</name>
    <name type="common">lettuce slug</name>
    <dbReference type="NCBI Taxonomy" id="231223"/>
    <lineage>
        <taxon>Eukaryota</taxon>
        <taxon>Metazoa</taxon>
        <taxon>Spiralia</taxon>
        <taxon>Lophotrochozoa</taxon>
        <taxon>Mollusca</taxon>
        <taxon>Gastropoda</taxon>
        <taxon>Heterobranchia</taxon>
        <taxon>Euthyneura</taxon>
        <taxon>Panpulmonata</taxon>
        <taxon>Sacoglossa</taxon>
        <taxon>Placobranchoidea</taxon>
        <taxon>Plakobranchidae</taxon>
        <taxon>Elysia</taxon>
    </lineage>
</organism>
<feature type="non-terminal residue" evidence="2">
    <location>
        <position position="1"/>
    </location>
</feature>
<proteinExistence type="predicted"/>